<dbReference type="GO" id="GO:0005634">
    <property type="term" value="C:nucleus"/>
    <property type="evidence" value="ECO:0007669"/>
    <property type="project" value="UniProtKB-SubCell"/>
</dbReference>
<evidence type="ECO:0000259" key="11">
    <source>
        <dbReference type="PROSITE" id="PS50041"/>
    </source>
</evidence>
<dbReference type="InterPro" id="IPR001217">
    <property type="entry name" value="STAT"/>
</dbReference>
<evidence type="ECO:0000256" key="10">
    <source>
        <dbReference type="SAM" id="Phobius"/>
    </source>
</evidence>
<evidence type="ECO:0000256" key="6">
    <source>
        <dbReference type="ARBA" id="ARBA00023015"/>
    </source>
</evidence>
<organism evidence="12 13">
    <name type="scientific">Plectus sambesii</name>
    <dbReference type="NCBI Taxonomy" id="2011161"/>
    <lineage>
        <taxon>Eukaryota</taxon>
        <taxon>Metazoa</taxon>
        <taxon>Ecdysozoa</taxon>
        <taxon>Nematoda</taxon>
        <taxon>Chromadorea</taxon>
        <taxon>Plectida</taxon>
        <taxon>Plectina</taxon>
        <taxon>Plectoidea</taxon>
        <taxon>Plectidae</taxon>
        <taxon>Plectus</taxon>
    </lineage>
</organism>
<evidence type="ECO:0000256" key="2">
    <source>
        <dbReference type="ARBA" id="ARBA00004496"/>
    </source>
</evidence>
<evidence type="ECO:0000256" key="5">
    <source>
        <dbReference type="ARBA" id="ARBA00022999"/>
    </source>
</evidence>
<keyword evidence="12" id="KW-1185">Reference proteome</keyword>
<dbReference type="Pfam" id="PF02864">
    <property type="entry name" value="STAT_bind"/>
    <property type="match status" value="1"/>
</dbReference>
<sequence length="574" mass="64074">MGNFDSSIILYAKDKWTALSRCHHIFVISAGLVVTFIIAAALLVLEQPTCDPERAFHRHRNSVNNTLHDNVDQQIMATIVSILQNEPPQARSRANSTEHLLGNTKRTDFEYVIVREIANSSVAQLSCSFWCGALTSVHSRAENNFLKGLQLHANLALVWLGRRVHHQSHGAYKWSDGTDFIFTNWAEDRQLRRFNDRPGGSCIALDRFGRWHDIACLPHVVDGTQTNKLHCGVYCVAATADSLKAFSRDMEQCMPAFDANLFNIEQLDAVASQLQAQPQSYLPFHQYLPTLTQHLSQAVESLQRNQKKLLDEAIPGFYHLQRMEEISGSGETEIDQAIKRLSKEFPAHFNEISHLIKFGQRLQSLIQMGRQIQSCDPGIISALQGAFQVLPSMRATLISRSMLVTSQPNAVLKKGNLFSTEVRLLLDIAAASPTVRIRIIALSDAERLVAGAAQCNQVSYEATIVNNQATFEKKEDALISQFAKQPTLKEIGARGQAGAAKKVTVTEQKFVLLYEILSSDAIRTLLNYAGPIWAVSLPIVLIVHANQFCDAYSTIVWDRAFKNEVRLVLFAISP</sequence>
<protein>
    <submittedName>
        <fullName evidence="13">C-type lectin domain-containing protein</fullName>
    </submittedName>
</protein>
<dbReference type="Gene3D" id="2.60.40.630">
    <property type="entry name" value="STAT transcription factor, DNA-binding domain"/>
    <property type="match status" value="1"/>
</dbReference>
<dbReference type="InterPro" id="IPR001304">
    <property type="entry name" value="C-type_lectin-like"/>
</dbReference>
<accession>A0A914XNX2</accession>
<proteinExistence type="predicted"/>
<dbReference type="CDD" id="cd00037">
    <property type="entry name" value="CLECT"/>
    <property type="match status" value="1"/>
</dbReference>
<evidence type="ECO:0000256" key="9">
    <source>
        <dbReference type="ARBA" id="ARBA00023242"/>
    </source>
</evidence>
<keyword evidence="9" id="KW-0539">Nucleus</keyword>
<dbReference type="InterPro" id="IPR016186">
    <property type="entry name" value="C-type_lectin-like/link_sf"/>
</dbReference>
<keyword evidence="10" id="KW-0472">Membrane</keyword>
<keyword evidence="8" id="KW-0804">Transcription</keyword>
<evidence type="ECO:0000313" key="12">
    <source>
        <dbReference type="Proteomes" id="UP000887566"/>
    </source>
</evidence>
<feature type="transmembrane region" description="Helical" evidence="10">
    <location>
        <begin position="25"/>
        <end position="45"/>
    </location>
</feature>
<keyword evidence="10" id="KW-1133">Transmembrane helix</keyword>
<evidence type="ECO:0000256" key="3">
    <source>
        <dbReference type="ARBA" id="ARBA00022490"/>
    </source>
</evidence>
<evidence type="ECO:0000256" key="4">
    <source>
        <dbReference type="ARBA" id="ARBA00022553"/>
    </source>
</evidence>
<keyword evidence="4" id="KW-0597">Phosphoprotein</keyword>
<comment type="subcellular location">
    <subcellularLocation>
        <location evidence="2">Cytoplasm</location>
    </subcellularLocation>
    <subcellularLocation>
        <location evidence="1">Nucleus</location>
    </subcellularLocation>
</comment>
<feature type="domain" description="C-type lectin" evidence="11">
    <location>
        <begin position="123"/>
        <end position="216"/>
    </location>
</feature>
<dbReference type="InterPro" id="IPR016187">
    <property type="entry name" value="CTDL_fold"/>
</dbReference>
<keyword evidence="7" id="KW-0238">DNA-binding</keyword>
<evidence type="ECO:0000256" key="7">
    <source>
        <dbReference type="ARBA" id="ARBA00023125"/>
    </source>
</evidence>
<keyword evidence="3" id="KW-0963">Cytoplasm</keyword>
<dbReference type="GO" id="GO:0007165">
    <property type="term" value="P:signal transduction"/>
    <property type="evidence" value="ECO:0007669"/>
    <property type="project" value="InterPro"/>
</dbReference>
<dbReference type="GO" id="GO:0003677">
    <property type="term" value="F:DNA binding"/>
    <property type="evidence" value="ECO:0007669"/>
    <property type="project" value="UniProtKB-KW"/>
</dbReference>
<dbReference type="PANTHER" id="PTHR11801">
    <property type="entry name" value="SIGNAL TRANSDUCER AND ACTIVATOR OF TRANSCRIPTION"/>
    <property type="match status" value="1"/>
</dbReference>
<dbReference type="GO" id="GO:0005737">
    <property type="term" value="C:cytoplasm"/>
    <property type="evidence" value="ECO:0007669"/>
    <property type="project" value="UniProtKB-SubCell"/>
</dbReference>
<dbReference type="PROSITE" id="PS50041">
    <property type="entry name" value="C_TYPE_LECTIN_2"/>
    <property type="match status" value="1"/>
</dbReference>
<dbReference type="InterPro" id="IPR012345">
    <property type="entry name" value="STAT_TF_DNA-bd_N"/>
</dbReference>
<dbReference type="Gene3D" id="3.10.100.10">
    <property type="entry name" value="Mannose-Binding Protein A, subunit A"/>
    <property type="match status" value="1"/>
</dbReference>
<evidence type="ECO:0000256" key="1">
    <source>
        <dbReference type="ARBA" id="ARBA00004123"/>
    </source>
</evidence>
<keyword evidence="6" id="KW-0805">Transcription regulation</keyword>
<dbReference type="InterPro" id="IPR008967">
    <property type="entry name" value="p53-like_TF_DNA-bd_sf"/>
</dbReference>
<dbReference type="SUPFAM" id="SSF56436">
    <property type="entry name" value="C-type lectin-like"/>
    <property type="match status" value="1"/>
</dbReference>
<dbReference type="AlphaFoldDB" id="A0A914XNX2"/>
<dbReference type="SMART" id="SM00034">
    <property type="entry name" value="CLECT"/>
    <property type="match status" value="1"/>
</dbReference>
<reference evidence="13" key="1">
    <citation type="submission" date="2022-11" db="UniProtKB">
        <authorList>
            <consortium name="WormBaseParasite"/>
        </authorList>
    </citation>
    <scope>IDENTIFICATION</scope>
</reference>
<dbReference type="SUPFAM" id="SSF49417">
    <property type="entry name" value="p53-like transcription factors"/>
    <property type="match status" value="1"/>
</dbReference>
<keyword evidence="5" id="KW-0727">SH2 domain</keyword>
<keyword evidence="10" id="KW-0812">Transmembrane</keyword>
<dbReference type="InterPro" id="IPR013801">
    <property type="entry name" value="STAT_TF_DNA-bd"/>
</dbReference>
<dbReference type="Pfam" id="PF00059">
    <property type="entry name" value="Lectin_C"/>
    <property type="match status" value="1"/>
</dbReference>
<dbReference type="WBParaSite" id="PSAMB.scaffold942size38325.g9981.t1">
    <property type="protein sequence ID" value="PSAMB.scaffold942size38325.g9981.t1"/>
    <property type="gene ID" value="PSAMB.scaffold942size38325.g9981"/>
</dbReference>
<name>A0A914XNX2_9BILA</name>
<dbReference type="Proteomes" id="UP000887566">
    <property type="component" value="Unplaced"/>
</dbReference>
<evidence type="ECO:0000256" key="8">
    <source>
        <dbReference type="ARBA" id="ARBA00023163"/>
    </source>
</evidence>
<dbReference type="GO" id="GO:0003700">
    <property type="term" value="F:DNA-binding transcription factor activity"/>
    <property type="evidence" value="ECO:0007669"/>
    <property type="project" value="InterPro"/>
</dbReference>
<evidence type="ECO:0000313" key="13">
    <source>
        <dbReference type="WBParaSite" id="PSAMB.scaffold942size38325.g9981.t1"/>
    </source>
</evidence>